<keyword evidence="3" id="KW-1185">Reference proteome</keyword>
<accession>A0ABD1F6P7</accession>
<evidence type="ECO:0000313" key="3">
    <source>
        <dbReference type="Proteomes" id="UP001566132"/>
    </source>
</evidence>
<reference evidence="2 3" key="1">
    <citation type="submission" date="2024-05" db="EMBL/GenBank/DDBJ databases">
        <title>Genetic variation in Jamaican populations of the coffee berry borer (Hypothenemus hampei).</title>
        <authorList>
            <person name="Errbii M."/>
            <person name="Myrie A."/>
        </authorList>
    </citation>
    <scope>NUCLEOTIDE SEQUENCE [LARGE SCALE GENOMIC DNA]</scope>
    <source>
        <strain evidence="2">JA-Hopewell-2020-01-JO</strain>
        <tissue evidence="2">Whole body</tissue>
    </source>
</reference>
<evidence type="ECO:0000313" key="2">
    <source>
        <dbReference type="EMBL" id="KAL1509848.1"/>
    </source>
</evidence>
<feature type="signal peptide" evidence="1">
    <location>
        <begin position="1"/>
        <end position="20"/>
    </location>
</feature>
<feature type="non-terminal residue" evidence="2">
    <location>
        <position position="1"/>
    </location>
</feature>
<dbReference type="AlphaFoldDB" id="A0ABD1F6P7"/>
<comment type="caution">
    <text evidence="2">The sequence shown here is derived from an EMBL/GenBank/DDBJ whole genome shotgun (WGS) entry which is preliminary data.</text>
</comment>
<dbReference type="EMBL" id="JBDJPC010000003">
    <property type="protein sequence ID" value="KAL1509848.1"/>
    <property type="molecule type" value="Genomic_DNA"/>
</dbReference>
<gene>
    <name evidence="2" type="ORF">ABEB36_004525</name>
</gene>
<evidence type="ECO:0000256" key="1">
    <source>
        <dbReference type="SAM" id="SignalP"/>
    </source>
</evidence>
<sequence length="102" mass="11313">FRQATMSPLTFLALVTLFLAAESTSYVHASCAIQLKKYYVIANYRNFVGAMIGCAKDVIQMARVNSADQQSLLENAILQKSPISTRGNWIGAVRGRHEKNFS</sequence>
<feature type="chain" id="PRO_5044853943" description="Secreted protein" evidence="1">
    <location>
        <begin position="21"/>
        <end position="102"/>
    </location>
</feature>
<dbReference type="Proteomes" id="UP001566132">
    <property type="component" value="Unassembled WGS sequence"/>
</dbReference>
<proteinExistence type="predicted"/>
<name>A0ABD1F6P7_HYPHA</name>
<evidence type="ECO:0008006" key="4">
    <source>
        <dbReference type="Google" id="ProtNLM"/>
    </source>
</evidence>
<organism evidence="2 3">
    <name type="scientific">Hypothenemus hampei</name>
    <name type="common">Coffee berry borer</name>
    <dbReference type="NCBI Taxonomy" id="57062"/>
    <lineage>
        <taxon>Eukaryota</taxon>
        <taxon>Metazoa</taxon>
        <taxon>Ecdysozoa</taxon>
        <taxon>Arthropoda</taxon>
        <taxon>Hexapoda</taxon>
        <taxon>Insecta</taxon>
        <taxon>Pterygota</taxon>
        <taxon>Neoptera</taxon>
        <taxon>Endopterygota</taxon>
        <taxon>Coleoptera</taxon>
        <taxon>Polyphaga</taxon>
        <taxon>Cucujiformia</taxon>
        <taxon>Curculionidae</taxon>
        <taxon>Scolytinae</taxon>
        <taxon>Hypothenemus</taxon>
    </lineage>
</organism>
<protein>
    <recommendedName>
        <fullName evidence="4">Secreted protein</fullName>
    </recommendedName>
</protein>
<keyword evidence="1" id="KW-0732">Signal</keyword>